<proteinExistence type="predicted"/>
<evidence type="ECO:0000313" key="3">
    <source>
        <dbReference type="Proteomes" id="UP000000503"/>
    </source>
</evidence>
<accession>F8F097</accession>
<name>F8F097_GRAC1</name>
<dbReference type="OrthoDB" id="362850at2"/>
<dbReference type="HOGENOM" id="CLU_033812_0_0_12"/>
<dbReference type="InterPro" id="IPR002826">
    <property type="entry name" value="MptE-like"/>
</dbReference>
<dbReference type="STRING" id="744872.Spica_0807"/>
<feature type="domain" description="6-hydroxymethylpterin diphosphokinase MptE-like" evidence="1">
    <location>
        <begin position="172"/>
        <end position="348"/>
    </location>
</feature>
<reference evidence="3" key="1">
    <citation type="journal article" date="2013" name="Stand. Genomic Sci.">
        <title>Genome sequence of the thermophilic fresh-water bacterium Spirochaeta caldaria type strain (H1(T)), reclassification of Spirochaeta caldaria, Spirochaeta stenostrepta, and Spirochaeta zuelzerae in the genus Treponema as Treponema caldaria comb. nov., Treponema stenostrepta comb. nov., and Treponema zuelzerae comb. nov., and emendation of the genus Treponema.</title>
        <authorList>
            <person name="Abt B."/>
            <person name="Goker M."/>
            <person name="Scheuner C."/>
            <person name="Han C."/>
            <person name="Lu M."/>
            <person name="Misra M."/>
            <person name="Lapidus A."/>
            <person name="Nolan M."/>
            <person name="Lucas S."/>
            <person name="Hammon N."/>
            <person name="Deshpande S."/>
            <person name="Cheng J.F."/>
            <person name="Tapia R."/>
            <person name="Goodwin L.A."/>
            <person name="Pitluck S."/>
            <person name="Liolios K."/>
            <person name="Pagani I."/>
            <person name="Ivanova N."/>
            <person name="Mavromatis K."/>
            <person name="Mikhailova N."/>
            <person name="Huntemann M."/>
            <person name="Pati A."/>
            <person name="Chen A."/>
            <person name="Palaniappan K."/>
            <person name="Land M."/>
            <person name="Hauser L."/>
            <person name="Jeffries C.D."/>
            <person name="Rohde M."/>
            <person name="Spring S."/>
            <person name="Gronow S."/>
            <person name="Detter J.C."/>
            <person name="Bristow J."/>
            <person name="Eisen J.A."/>
            <person name="Markowitz V."/>
            <person name="Hugenholtz P."/>
            <person name="Kyrpides N.C."/>
            <person name="Woyke T."/>
            <person name="Klenk H.P."/>
        </authorList>
    </citation>
    <scope>NUCLEOTIDE SEQUENCE</scope>
    <source>
        <strain evidence="3">ATCC 51460 / DSM 7334 / H1</strain>
    </source>
</reference>
<dbReference type="EMBL" id="CP002868">
    <property type="protein sequence ID" value="AEJ18961.1"/>
    <property type="molecule type" value="Genomic_DNA"/>
</dbReference>
<gene>
    <name evidence="2" type="ordered locus">Spica_0807</name>
</gene>
<dbReference type="PANTHER" id="PTHR41786:SF1">
    <property type="entry name" value="6-HYDROXYMETHYLPTERIN DIPHOSPHOKINASE MPTE-LIKE DOMAIN-CONTAINING PROTEIN"/>
    <property type="match status" value="1"/>
</dbReference>
<protein>
    <recommendedName>
        <fullName evidence="1">6-hydroxymethylpterin diphosphokinase MptE-like domain-containing protein</fullName>
    </recommendedName>
</protein>
<dbReference type="RefSeq" id="WP_013968272.1">
    <property type="nucleotide sequence ID" value="NC_015732.1"/>
</dbReference>
<dbReference type="AlphaFoldDB" id="F8F097"/>
<evidence type="ECO:0000259" key="1">
    <source>
        <dbReference type="Pfam" id="PF01973"/>
    </source>
</evidence>
<dbReference type="eggNOG" id="COG2604">
    <property type="taxonomic scope" value="Bacteria"/>
</dbReference>
<organism evidence="2 3">
    <name type="scientific">Gracilinema caldarium (strain ATCC 51460 / DSM 7334 / H1)</name>
    <name type="common">Treponema caldarium</name>
    <dbReference type="NCBI Taxonomy" id="744872"/>
    <lineage>
        <taxon>Bacteria</taxon>
        <taxon>Pseudomonadati</taxon>
        <taxon>Spirochaetota</taxon>
        <taxon>Spirochaetia</taxon>
        <taxon>Spirochaetales</taxon>
        <taxon>Breznakiellaceae</taxon>
        <taxon>Gracilinema</taxon>
    </lineage>
</organism>
<dbReference type="Proteomes" id="UP000000503">
    <property type="component" value="Chromosome"/>
</dbReference>
<evidence type="ECO:0000313" key="2">
    <source>
        <dbReference type="EMBL" id="AEJ18961.1"/>
    </source>
</evidence>
<dbReference type="Pfam" id="PF01973">
    <property type="entry name" value="MptE-like"/>
    <property type="match status" value="1"/>
</dbReference>
<sequence length="586" mass="65340">MTHEVPQPRPARRGLSLSYRGKTLLSIIDPIAQSEKTAATYTVKQRTLYLVASPLFGYGIPVILNSLPEDSALIALEVDPALFSVTKEVFYQTIAPTVPYICIKTEAELCHFVRKTWGPRHFRRLELVTLNAGWTLYEQKYRELFHTLQQDLAIDWFNAMTLTRMGRLYARNTLRNLSALAHRPSLDQLSFGTTPVLVLGAGPSLDEFLDRLLHTYPYILNNEKRTFRIICVDTALQSCISRGIPVDLVVALEAQIWNLKDFIGYKTADFALAMDVSAHPDTIQTAQEKVYFFYTPWTELGFLTRLEQAQLLPILIPPLGSVGLTATSIALSLTRGPVYIAGLDFAFTPHLYHAKASPGYQRIYGSQNRLAPLSSLSAVFKQDLSTHIDERGRLLFTDRALQRYQELFIREFSGQNRLIDLRPWGLDLQIRKGTLEELIGHIDENPAVAAYSDKSAAAIALADNSPGTAAFHAIISPTQDNKGPAMTACDTTAAQHNDKVAAFRVLLTSELTSLTRLRAILSGEAPAAAGELDQLLDTCDYLWAHFPECAAAGRQRPGTSDISFLKRVRAELDYFIKVVETSLTHL</sequence>
<keyword evidence="3" id="KW-1185">Reference proteome</keyword>
<dbReference type="KEGG" id="scd:Spica_0807"/>
<dbReference type="PANTHER" id="PTHR41786">
    <property type="entry name" value="MOTILITY ACCESSORY FACTOR MAF"/>
    <property type="match status" value="1"/>
</dbReference>